<dbReference type="Proteomes" id="UP000193719">
    <property type="component" value="Unassembled WGS sequence"/>
</dbReference>
<feature type="compositionally biased region" description="Low complexity" evidence="2">
    <location>
        <begin position="1069"/>
        <end position="1079"/>
    </location>
</feature>
<sequence>MEDIKYNKYRNMPMEDAIQKLKQQKQKLNELKEKQRYLVENDPNNQKLKREFNKEWNEILGEISDIYALNENINRINETSTSKMSLKEKNMTMEGNNYPQKYGEENPTIDDIKGFLTDYNSESNSEEESHHRKERIREHHKKRIQERYFEVMSRNLQNINTNGYNDYSNNRNYNDYEDSSKMKIEELMESRNKLDFTKNGGRFLDDYDETGHRIVNNNTNSKLSSINNKMNPIGNRIQSIDSTITDEKSGPIINEDMLKDLNDIKELNKAIQRANLVDDYDDLEILKNRRMPPAPSTAGVVNAMSNSPMNYEFIDKIPMGNAAYRMDNFDASPERNYTPTYSPMLMKHGGRPKRQPVPLDDLDDYIDVNAIRNNNGMKNSPVVNPRVNKNPMLGGYEIPPLDNNFMDGRSMHSDAMYNSPTLRTNPGVMTNSPLISSRSSGRSSLASPPPISGIPRNGLSPRMSPTVNPSPGGVMSNAAAMEWNQLEDELDDGDIEDDLSDLDDYMSPKTKEFKGNKALKLLGVGTKSGAINKNKFSLKNRPMAPTVAPMAPIKYPNIGMLSKPDYIPMSGIGVGGVSMSPYLMKESKSVDNIPGIDSPYGSEKLGMGGPEFVSVPEKLNNLSSLEMNRNVALPPSENNSNGKAMKLLGLKGGIKPTLINTKGVGLDYSNNPSANSYKNFGVSPLTAAGGSSFMINNNSNIKGFQTLNSPSAAEISPIKNINYENAVPLSGPNNSKYNNKPNLLKNDLLNKPNPSESQVKRLNDVLNNTFGSSGEMILGSESMMSSSSYSHSYSHSYSNNNSNNNINNNSTFSSNNNINNSTFSNNNNININNTSYNSNGSSHNRSATNNEGMDFSRLRDPKNMKPEEKLDVMLFSSLTYTMKQITIHELTASKNKNILTSGYLLKRSSSLFKKWKHRYFILCSDHLYCFASNQPNEKSLLAIPITKDAVVRSHVEENKFIIIFIAVWYEFSIVQKEFYFQAINEEEMNLWVKQIKMAITVEKFKRTSLPKVPELPASYASNNDVSSSSIPNLNANVSISSIPSTTAAIVSGNPKVGSVDSYLNKNKHTSNNPSNTNTEETYRNSKDIDISLDSKGITNVSMAMSIPENASFVSTQSAQANQRVNDIKTENGLGDGSFTSSNSNNNTDTNTSITLRNGSPALKQGNKKENKLEFPARVSSNHHQHRHKRMDKILRTTAAKNSSNKTIDTNNILKHLSLDSVVHNENTMDLKFYNKDLEFSDEEELSILMDEDFMNKSKMAENSFYIHGDDKNKSFNEIDPLYPSSKSKLSQDANINFSRVIVTEISRKDSDGADRFVRPRKHHRSKSEGSNLRTLASFSNHGNSDSRTSSFVSVDSNDEVEVDNLSMYQEILSSNKTDYRISHGNLTLKSTDKEKSSHKKKEKDRKSKEDGKEEEEVDKKKNRRSLTVSVSSLSSSFSSITSPLKDDISVSSLSLSSLSSPTKSIISDVNEEADKEKKGDLLTPPQLSQPVSEGQKISISKTFSSFMNEFDEKIKDKEEHDDDSVSIDNESTVMKYTGKNAITPTDEYFNKALTELAALSDLTKKK</sequence>
<gene>
    <name evidence="4" type="ORF">BCR36DRAFT_317182</name>
</gene>
<evidence type="ECO:0000313" key="5">
    <source>
        <dbReference type="Proteomes" id="UP000193719"/>
    </source>
</evidence>
<feature type="compositionally biased region" description="Basic and acidic residues" evidence="2">
    <location>
        <begin position="127"/>
        <end position="137"/>
    </location>
</feature>
<dbReference type="InterPro" id="IPR011993">
    <property type="entry name" value="PH-like_dom_sf"/>
</dbReference>
<feature type="compositionally biased region" description="Low complexity" evidence="2">
    <location>
        <begin position="1449"/>
        <end position="1468"/>
    </location>
</feature>
<accession>A0A1Y1VL94</accession>
<feature type="region of interest" description="Disordered" evidence="2">
    <location>
        <begin position="1383"/>
        <end position="1494"/>
    </location>
</feature>
<dbReference type="SMART" id="SM00233">
    <property type="entry name" value="PH"/>
    <property type="match status" value="1"/>
</dbReference>
<feature type="coiled-coil region" evidence="1">
    <location>
        <begin position="11"/>
        <end position="41"/>
    </location>
</feature>
<name>A0A1Y1VL94_9FUNG</name>
<dbReference type="Gene3D" id="2.30.29.30">
    <property type="entry name" value="Pleckstrin-homology domain (PH domain)/Phosphotyrosine-binding domain (PTB)"/>
    <property type="match status" value="1"/>
</dbReference>
<reference evidence="4 5" key="2">
    <citation type="submission" date="2016-08" db="EMBL/GenBank/DDBJ databases">
        <title>Pervasive Adenine N6-methylation of Active Genes in Fungi.</title>
        <authorList>
            <consortium name="DOE Joint Genome Institute"/>
            <person name="Mondo S.J."/>
            <person name="Dannebaum R.O."/>
            <person name="Kuo R.C."/>
            <person name="Labutti K."/>
            <person name="Haridas S."/>
            <person name="Kuo A."/>
            <person name="Salamov A."/>
            <person name="Ahrendt S.R."/>
            <person name="Lipzen A."/>
            <person name="Sullivan W."/>
            <person name="Andreopoulos W.B."/>
            <person name="Clum A."/>
            <person name="Lindquist E."/>
            <person name="Daum C."/>
            <person name="Ramamoorthy G.K."/>
            <person name="Gryganskyi A."/>
            <person name="Culley D."/>
            <person name="Magnuson J.K."/>
            <person name="James T.Y."/>
            <person name="O'Malley M.A."/>
            <person name="Stajich J.E."/>
            <person name="Spatafora J.W."/>
            <person name="Visel A."/>
            <person name="Grigoriev I.V."/>
        </authorList>
    </citation>
    <scope>NUCLEOTIDE SEQUENCE [LARGE SCALE GENOMIC DNA]</scope>
    <source>
        <strain evidence="5">finn</strain>
    </source>
</reference>
<feature type="region of interest" description="Disordered" evidence="2">
    <location>
        <begin position="1313"/>
        <end position="1353"/>
    </location>
</feature>
<dbReference type="CDD" id="cd00821">
    <property type="entry name" value="PH"/>
    <property type="match status" value="1"/>
</dbReference>
<feature type="domain" description="PH" evidence="3">
    <location>
        <begin position="897"/>
        <end position="1000"/>
    </location>
</feature>
<feature type="compositionally biased region" description="Low complexity" evidence="2">
    <location>
        <begin position="800"/>
        <end position="844"/>
    </location>
</feature>
<feature type="compositionally biased region" description="Low complexity" evidence="2">
    <location>
        <begin position="1425"/>
        <end position="1442"/>
    </location>
</feature>
<protein>
    <recommendedName>
        <fullName evidence="3">PH domain-containing protein</fullName>
    </recommendedName>
</protein>
<keyword evidence="5" id="KW-1185">Reference proteome</keyword>
<dbReference type="STRING" id="1754191.A0A1Y1VL94"/>
<feature type="region of interest" description="Disordered" evidence="2">
    <location>
        <begin position="421"/>
        <end position="476"/>
    </location>
</feature>
<dbReference type="SUPFAM" id="SSF50729">
    <property type="entry name" value="PH domain-like"/>
    <property type="match status" value="1"/>
</dbReference>
<feature type="compositionally biased region" description="Low complexity" evidence="2">
    <location>
        <begin position="1137"/>
        <end position="1154"/>
    </location>
</feature>
<keyword evidence="1" id="KW-0175">Coiled coil</keyword>
<dbReference type="OrthoDB" id="185175at2759"/>
<organism evidence="4 5">
    <name type="scientific">Piromyces finnis</name>
    <dbReference type="NCBI Taxonomy" id="1754191"/>
    <lineage>
        <taxon>Eukaryota</taxon>
        <taxon>Fungi</taxon>
        <taxon>Fungi incertae sedis</taxon>
        <taxon>Chytridiomycota</taxon>
        <taxon>Chytridiomycota incertae sedis</taxon>
        <taxon>Neocallimastigomycetes</taxon>
        <taxon>Neocallimastigales</taxon>
        <taxon>Neocallimastigaceae</taxon>
        <taxon>Piromyces</taxon>
    </lineage>
</organism>
<dbReference type="InterPro" id="IPR001849">
    <property type="entry name" value="PH_domain"/>
</dbReference>
<dbReference type="PROSITE" id="PS50003">
    <property type="entry name" value="PH_DOMAIN"/>
    <property type="match status" value="1"/>
</dbReference>
<feature type="region of interest" description="Disordered" evidence="2">
    <location>
        <begin position="1128"/>
        <end position="1169"/>
    </location>
</feature>
<feature type="region of interest" description="Disordered" evidence="2">
    <location>
        <begin position="1060"/>
        <end position="1087"/>
    </location>
</feature>
<feature type="region of interest" description="Disordered" evidence="2">
    <location>
        <begin position="120"/>
        <end position="139"/>
    </location>
</feature>
<feature type="compositionally biased region" description="Polar residues" evidence="2">
    <location>
        <begin position="1485"/>
        <end position="1494"/>
    </location>
</feature>
<evidence type="ECO:0000313" key="4">
    <source>
        <dbReference type="EMBL" id="ORX59231.1"/>
    </source>
</evidence>
<feature type="compositionally biased region" description="Low complexity" evidence="2">
    <location>
        <begin position="432"/>
        <end position="446"/>
    </location>
</feature>
<evidence type="ECO:0000256" key="2">
    <source>
        <dbReference type="SAM" id="MobiDB-lite"/>
    </source>
</evidence>
<feature type="compositionally biased region" description="Polar residues" evidence="2">
    <location>
        <begin position="1328"/>
        <end position="1348"/>
    </location>
</feature>
<reference evidence="4 5" key="1">
    <citation type="submission" date="2016-08" db="EMBL/GenBank/DDBJ databases">
        <title>Genomes of anaerobic fungi encode conserved fungal cellulosomes for biomass hydrolysis.</title>
        <authorList>
            <consortium name="DOE Joint Genome Institute"/>
            <person name="Haitjema C.H."/>
            <person name="Gilmore S.P."/>
            <person name="Henske J.K."/>
            <person name="Solomon K.V."/>
            <person name="De Groot R."/>
            <person name="Kuo A."/>
            <person name="Mondo S.J."/>
            <person name="Salamov A.A."/>
            <person name="Labutti K."/>
            <person name="Zhao Z."/>
            <person name="Chiniquy J."/>
            <person name="Barry K."/>
            <person name="Brewer H.M."/>
            <person name="Purvine S.O."/>
            <person name="Wright A.T."/>
            <person name="Boxma B."/>
            <person name="Van Alen T."/>
            <person name="Hackstein J.H."/>
            <person name="Baker S.E."/>
            <person name="Grigoriev I.V."/>
            <person name="O'Malley M.A."/>
        </authorList>
    </citation>
    <scope>NUCLEOTIDE SEQUENCE [LARGE SCALE GENOMIC DNA]</scope>
    <source>
        <strain evidence="5">finn</strain>
    </source>
</reference>
<feature type="region of interest" description="Disordered" evidence="2">
    <location>
        <begin position="800"/>
        <end position="861"/>
    </location>
</feature>
<dbReference type="Pfam" id="PF00169">
    <property type="entry name" value="PH"/>
    <property type="match status" value="1"/>
</dbReference>
<comment type="caution">
    <text evidence="4">The sequence shown here is derived from an EMBL/GenBank/DDBJ whole genome shotgun (WGS) entry which is preliminary data.</text>
</comment>
<evidence type="ECO:0000259" key="3">
    <source>
        <dbReference type="PROSITE" id="PS50003"/>
    </source>
</evidence>
<feature type="compositionally biased region" description="Polar residues" evidence="2">
    <location>
        <begin position="421"/>
        <end position="431"/>
    </location>
</feature>
<dbReference type="EMBL" id="MCFH01000003">
    <property type="protein sequence ID" value="ORX59231.1"/>
    <property type="molecule type" value="Genomic_DNA"/>
</dbReference>
<proteinExistence type="predicted"/>
<evidence type="ECO:0000256" key="1">
    <source>
        <dbReference type="SAM" id="Coils"/>
    </source>
</evidence>